<dbReference type="PANTHER" id="PTHR30168:SF0">
    <property type="entry name" value="INNER MEMBRANE PROTEIN"/>
    <property type="match status" value="1"/>
</dbReference>
<keyword evidence="7" id="KW-1185">Reference proteome</keyword>
<dbReference type="Pfam" id="PF04228">
    <property type="entry name" value="Zn_peptidase"/>
    <property type="match status" value="1"/>
</dbReference>
<dbReference type="STRING" id="111015.AXF14_09655"/>
<dbReference type="KEGG" id="ard:AXF14_09655"/>
<dbReference type="RefSeq" id="WP_067942827.1">
    <property type="nucleotide sequence ID" value="NZ_CP014228.1"/>
</dbReference>
<keyword evidence="2" id="KW-0812">Transmembrane</keyword>
<dbReference type="EMBL" id="CP014228">
    <property type="protein sequence ID" value="AMD87800.1"/>
    <property type="molecule type" value="Genomic_DNA"/>
</dbReference>
<dbReference type="InterPro" id="IPR007343">
    <property type="entry name" value="Uncharacterised_pept_Zn_put"/>
</dbReference>
<dbReference type="AlphaFoldDB" id="A0A109W2X8"/>
<evidence type="ECO:0000313" key="7">
    <source>
        <dbReference type="Proteomes" id="UP000065220"/>
    </source>
</evidence>
<dbReference type="Proteomes" id="UP000065220">
    <property type="component" value="Chromosome"/>
</dbReference>
<comment type="subcellular location">
    <subcellularLocation>
        <location evidence="1">Membrane</location>
        <topology evidence="1">Single-pass membrane protein</topology>
    </subcellularLocation>
</comment>
<feature type="region of interest" description="Disordered" evidence="5">
    <location>
        <begin position="1"/>
        <end position="22"/>
    </location>
</feature>
<feature type="compositionally biased region" description="Polar residues" evidence="5">
    <location>
        <begin position="266"/>
        <end position="283"/>
    </location>
</feature>
<evidence type="ECO:0000313" key="6">
    <source>
        <dbReference type="EMBL" id="AMD87800.1"/>
    </source>
</evidence>
<accession>A0A109W2X8</accession>
<dbReference type="PANTHER" id="PTHR30168">
    <property type="entry name" value="PUTATIVE MEMBRANE PROTEIN YPFJ"/>
    <property type="match status" value="1"/>
</dbReference>
<dbReference type="GO" id="GO:0016020">
    <property type="term" value="C:membrane"/>
    <property type="evidence" value="ECO:0007669"/>
    <property type="project" value="UniProtKB-SubCell"/>
</dbReference>
<proteinExistence type="predicted"/>
<dbReference type="SUPFAM" id="SSF55486">
    <property type="entry name" value="Metalloproteases ('zincins'), catalytic domain"/>
    <property type="match status" value="1"/>
</dbReference>
<gene>
    <name evidence="6" type="ORF">AXF14_09655</name>
</gene>
<sequence length="311" mass="32213">MSFNKGIQVDPNRVSTRSTGGGGRGVAIGGGSVFTVIALVILSQLTGVDLTGMLAGDSSSQAGSSSTSSTIDMSVCGTGSDANGDAANTYTQCRMAATAESLDAVWGEQLAAQAKVDYVKPEFLLWDGSSVSTACGSATSAVGPFYCPGDSTVYLDMSFFQEMEGGVIGAADTPLAEEYIVAHEFGHHIQNELGLMNSTDRSGTGATSDSVRTELQADCYAGVWVHYAATTKDPETGEAFLTKPTQDEIQTALDAAAAVGDDHIQQRSSGTVDSDSWTHGSSAQRQKWFTTGLEGGEIGQCDTFSVSGSEL</sequence>
<evidence type="ECO:0000256" key="1">
    <source>
        <dbReference type="ARBA" id="ARBA00004167"/>
    </source>
</evidence>
<evidence type="ECO:0000256" key="5">
    <source>
        <dbReference type="SAM" id="MobiDB-lite"/>
    </source>
</evidence>
<evidence type="ECO:0000256" key="2">
    <source>
        <dbReference type="ARBA" id="ARBA00022692"/>
    </source>
</evidence>
<protein>
    <submittedName>
        <fullName evidence="6">Neutral zinc metallopeptidase</fullName>
    </submittedName>
</protein>
<dbReference type="OrthoDB" id="9774900at2"/>
<reference evidence="7" key="1">
    <citation type="submission" date="2016-02" db="EMBL/GenBank/DDBJ databases">
        <authorList>
            <person name="Holder M.E."/>
            <person name="Ajami N.J."/>
            <person name="Petrosino J.F."/>
        </authorList>
    </citation>
    <scope>NUCLEOTIDE SEQUENCE [LARGE SCALE GENOMIC DNA]</scope>
    <source>
        <strain evidence="7">CCUG 36733</strain>
    </source>
</reference>
<keyword evidence="3" id="KW-1133">Transmembrane helix</keyword>
<name>A0A109W2X8_ACTRD</name>
<evidence type="ECO:0000256" key="3">
    <source>
        <dbReference type="ARBA" id="ARBA00022989"/>
    </source>
</evidence>
<evidence type="ECO:0000256" key="4">
    <source>
        <dbReference type="ARBA" id="ARBA00023136"/>
    </source>
</evidence>
<keyword evidence="4" id="KW-0472">Membrane</keyword>
<feature type="region of interest" description="Disordered" evidence="5">
    <location>
        <begin position="261"/>
        <end position="283"/>
    </location>
</feature>
<organism evidence="6 7">
    <name type="scientific">Actinomyces radicidentis</name>
    <dbReference type="NCBI Taxonomy" id="111015"/>
    <lineage>
        <taxon>Bacteria</taxon>
        <taxon>Bacillati</taxon>
        <taxon>Actinomycetota</taxon>
        <taxon>Actinomycetes</taxon>
        <taxon>Actinomycetales</taxon>
        <taxon>Actinomycetaceae</taxon>
        <taxon>Actinomyces</taxon>
    </lineage>
</organism>